<keyword evidence="2" id="KW-0813">Transport</keyword>
<feature type="transmembrane region" description="Helical" evidence="7">
    <location>
        <begin position="6"/>
        <end position="21"/>
    </location>
</feature>
<evidence type="ECO:0000256" key="5">
    <source>
        <dbReference type="ARBA" id="ARBA00022989"/>
    </source>
</evidence>
<feature type="transmembrane region" description="Helical" evidence="7">
    <location>
        <begin position="421"/>
        <end position="451"/>
    </location>
</feature>
<evidence type="ECO:0000256" key="7">
    <source>
        <dbReference type="SAM" id="Phobius"/>
    </source>
</evidence>
<dbReference type="InterPro" id="IPR006037">
    <property type="entry name" value="RCK_C"/>
</dbReference>
<feature type="transmembrane region" description="Helical" evidence="7">
    <location>
        <begin position="61"/>
        <end position="83"/>
    </location>
</feature>
<dbReference type="Pfam" id="PF02080">
    <property type="entry name" value="TrkA_C"/>
    <property type="match status" value="1"/>
</dbReference>
<dbReference type="GO" id="GO:0006813">
    <property type="term" value="P:potassium ion transport"/>
    <property type="evidence" value="ECO:0007669"/>
    <property type="project" value="InterPro"/>
</dbReference>
<keyword evidence="6 7" id="KW-0472">Membrane</keyword>
<evidence type="ECO:0000256" key="6">
    <source>
        <dbReference type="ARBA" id="ARBA00023136"/>
    </source>
</evidence>
<evidence type="ECO:0000256" key="3">
    <source>
        <dbReference type="ARBA" id="ARBA00022692"/>
    </source>
</evidence>
<keyword evidence="4" id="KW-0677">Repeat</keyword>
<sequence>MELNLHASVTLLLTVLALILFSQDKVRLESSSLFILTLLVLFFTLIPFYNENNVQLVAADFFIGFGHEALVAISALMILGKGIETTGALKPLTKILSQSWSKSPALTFLATLLVSAVLSAFVNNTPIVIMLIPILISVAINNQTSPSKLLIPMGLTTIIGGMATTIGTSTNLLVVALANDLAGIQFSMFEFSLPVIIVGGVGILLLWGVAPYFLPERKIALNDQQQRVYNAVLFLSDKSLSTDMEVRDVLEKTDHEMPIHKIVRGEYQQIMPIPTVKLKSDDKLFISGTAEKLKEFEAKLNGTLHNINTEGELLDGEYKTQDDDQVLAEILVTGGSILHNRSIKQARIAERFNVLVLAIHRLHRSSQRITKKLSKMKLHRGDILLVQVSRENLHLIKEDTKLLVLDNVTDYISNGMGNRAILIMLGVVGLAATGVLPIAVSALVGVVAMLLSGCLGWRDIGKALSAQVILVIVVSLALGRALTDTGGTDFLANSFISVTHGMSTVMILSSLLFLMAIITNVVSNTTSAIIGTPVAITIAQHLGVPLEPFILAVLFGANMSYATPIGYQTNLLIYSAGGYKFTDFLRFGVPFTVVVGFGFSVVLSILYGL</sequence>
<evidence type="ECO:0000256" key="1">
    <source>
        <dbReference type="ARBA" id="ARBA00004141"/>
    </source>
</evidence>
<protein>
    <submittedName>
        <fullName evidence="9">TrkA-C domain protein</fullName>
    </submittedName>
</protein>
<dbReference type="GO" id="GO:0008324">
    <property type="term" value="F:monoatomic cation transmembrane transporter activity"/>
    <property type="evidence" value="ECO:0007669"/>
    <property type="project" value="InterPro"/>
</dbReference>
<dbReference type="PANTHER" id="PTHR43652:SF2">
    <property type="entry name" value="BASIC AMINO ACID ANTIPORTER YFCC-RELATED"/>
    <property type="match status" value="1"/>
</dbReference>
<feature type="transmembrane region" description="Helical" evidence="7">
    <location>
        <begin position="495"/>
        <end position="518"/>
    </location>
</feature>
<dbReference type="AlphaFoldDB" id="A0A3B1ALA1"/>
<feature type="transmembrane region" description="Helical" evidence="7">
    <location>
        <begin position="463"/>
        <end position="483"/>
    </location>
</feature>
<keyword evidence="5 7" id="KW-1133">Transmembrane helix</keyword>
<dbReference type="PANTHER" id="PTHR43652">
    <property type="entry name" value="BASIC AMINO ACID ANTIPORTER YFCC-RELATED"/>
    <property type="match status" value="1"/>
</dbReference>
<evidence type="ECO:0000256" key="4">
    <source>
        <dbReference type="ARBA" id="ARBA00022737"/>
    </source>
</evidence>
<dbReference type="Pfam" id="PF03600">
    <property type="entry name" value="CitMHS"/>
    <property type="match status" value="2"/>
</dbReference>
<feature type="transmembrane region" description="Helical" evidence="7">
    <location>
        <begin position="127"/>
        <end position="143"/>
    </location>
</feature>
<evidence type="ECO:0000313" key="9">
    <source>
        <dbReference type="EMBL" id="VAW99079.1"/>
    </source>
</evidence>
<evidence type="ECO:0000259" key="8">
    <source>
        <dbReference type="PROSITE" id="PS51202"/>
    </source>
</evidence>
<feature type="transmembrane region" description="Helical" evidence="7">
    <location>
        <begin position="587"/>
        <end position="607"/>
    </location>
</feature>
<feature type="domain" description="RCK C-terminal" evidence="8">
    <location>
        <begin position="315"/>
        <end position="402"/>
    </location>
</feature>
<feature type="transmembrane region" description="Helical" evidence="7">
    <location>
        <begin position="549"/>
        <end position="567"/>
    </location>
</feature>
<dbReference type="SUPFAM" id="SSF116726">
    <property type="entry name" value="TrkA C-terminal domain-like"/>
    <property type="match status" value="2"/>
</dbReference>
<feature type="transmembrane region" description="Helical" evidence="7">
    <location>
        <begin position="155"/>
        <end position="179"/>
    </location>
</feature>
<dbReference type="PROSITE" id="PS51202">
    <property type="entry name" value="RCK_C"/>
    <property type="match status" value="1"/>
</dbReference>
<feature type="transmembrane region" description="Helical" evidence="7">
    <location>
        <begin position="33"/>
        <end position="49"/>
    </location>
</feature>
<gene>
    <name evidence="9" type="ORF">MNBD_GAMMA23-2372</name>
</gene>
<dbReference type="EMBL" id="UOFT01000075">
    <property type="protein sequence ID" value="VAW99079.1"/>
    <property type="molecule type" value="Genomic_DNA"/>
</dbReference>
<keyword evidence="3 7" id="KW-0812">Transmembrane</keyword>
<comment type="subcellular location">
    <subcellularLocation>
        <location evidence="1">Membrane</location>
        <topology evidence="1">Multi-pass membrane protein</topology>
    </subcellularLocation>
</comment>
<proteinExistence type="predicted"/>
<accession>A0A3B1ALA1</accession>
<dbReference type="InterPro" id="IPR051679">
    <property type="entry name" value="DASS-Related_Transporters"/>
</dbReference>
<dbReference type="InterPro" id="IPR036721">
    <property type="entry name" value="RCK_C_sf"/>
</dbReference>
<evidence type="ECO:0000256" key="2">
    <source>
        <dbReference type="ARBA" id="ARBA00022448"/>
    </source>
</evidence>
<feature type="transmembrane region" description="Helical" evidence="7">
    <location>
        <begin position="191"/>
        <end position="214"/>
    </location>
</feature>
<dbReference type="InterPro" id="IPR004680">
    <property type="entry name" value="Cit_transptr-like_dom"/>
</dbReference>
<dbReference type="Gene3D" id="3.30.70.1450">
    <property type="entry name" value="Regulator of K+ conductance, C-terminal domain"/>
    <property type="match status" value="1"/>
</dbReference>
<dbReference type="GO" id="GO:0005886">
    <property type="term" value="C:plasma membrane"/>
    <property type="evidence" value="ECO:0007669"/>
    <property type="project" value="TreeGrafter"/>
</dbReference>
<organism evidence="9">
    <name type="scientific">hydrothermal vent metagenome</name>
    <dbReference type="NCBI Taxonomy" id="652676"/>
    <lineage>
        <taxon>unclassified sequences</taxon>
        <taxon>metagenomes</taxon>
        <taxon>ecological metagenomes</taxon>
    </lineage>
</organism>
<reference evidence="9" key="1">
    <citation type="submission" date="2018-06" db="EMBL/GenBank/DDBJ databases">
        <authorList>
            <person name="Zhirakovskaya E."/>
        </authorList>
    </citation>
    <scope>NUCLEOTIDE SEQUENCE</scope>
</reference>
<name>A0A3B1ALA1_9ZZZZ</name>